<sequence>MKTMFARAASAVACAMIALAAPGSAQPAIPHMQMWRLDCGTIDVADLDAFSDTYLYVGQKKRLTDSCYLVRHGENYLLWDTGLPGELAGKPPLTSDGYTTSLGSRLVDQLRGIGVTPDKVNFVGISHNHFDHIGQAADFPKATLLIGAEDLEATKKSDAAARFAPWLKGGAKVQETKGDLDVFGDGSVIVLDMPGHTDGHQSLLVRLPRTGPVLLTGDLFHFTENMQKHGVPGFNADRSATLASFDRFETIAKTLKARVIIQHELRDVAKLPAFPTPAE</sequence>
<accession>A0A2P7QSS7</accession>
<evidence type="ECO:0000256" key="3">
    <source>
        <dbReference type="ARBA" id="ARBA00022801"/>
    </source>
</evidence>
<dbReference type="Pfam" id="PF00753">
    <property type="entry name" value="Lactamase_B"/>
    <property type="match status" value="1"/>
</dbReference>
<dbReference type="CDD" id="cd07729">
    <property type="entry name" value="AHL_lactonase_MBL-fold"/>
    <property type="match status" value="1"/>
</dbReference>
<evidence type="ECO:0000256" key="1">
    <source>
        <dbReference type="ARBA" id="ARBA00007749"/>
    </source>
</evidence>
<dbReference type="GO" id="GO:0046872">
    <property type="term" value="F:metal ion binding"/>
    <property type="evidence" value="ECO:0007669"/>
    <property type="project" value="UniProtKB-KW"/>
</dbReference>
<dbReference type="PANTHER" id="PTHR42978">
    <property type="entry name" value="QUORUM-QUENCHING LACTONASE YTNP-RELATED-RELATED"/>
    <property type="match status" value="1"/>
</dbReference>
<feature type="signal peptide" evidence="5">
    <location>
        <begin position="1"/>
        <end position="20"/>
    </location>
</feature>
<dbReference type="PANTHER" id="PTHR42978:SF3">
    <property type="entry name" value="BLR3078 PROTEIN"/>
    <property type="match status" value="1"/>
</dbReference>
<keyword evidence="5" id="KW-0732">Signal</keyword>
<evidence type="ECO:0000259" key="6">
    <source>
        <dbReference type="SMART" id="SM00849"/>
    </source>
</evidence>
<dbReference type="SMART" id="SM00849">
    <property type="entry name" value="Lactamase_B"/>
    <property type="match status" value="1"/>
</dbReference>
<proteinExistence type="inferred from homology"/>
<dbReference type="InterPro" id="IPR036866">
    <property type="entry name" value="RibonucZ/Hydroxyglut_hydro"/>
</dbReference>
<dbReference type="Gene3D" id="3.60.15.10">
    <property type="entry name" value="Ribonuclease Z/Hydroxyacylglutathione hydrolase-like"/>
    <property type="match status" value="1"/>
</dbReference>
<comment type="caution">
    <text evidence="7">The sequence shown here is derived from an EMBL/GenBank/DDBJ whole genome shotgun (WGS) entry which is preliminary data.</text>
</comment>
<evidence type="ECO:0000256" key="4">
    <source>
        <dbReference type="ARBA" id="ARBA00022833"/>
    </source>
</evidence>
<evidence type="ECO:0000313" key="8">
    <source>
        <dbReference type="Proteomes" id="UP000241167"/>
    </source>
</evidence>
<name>A0A2P7QSS7_9SPHN</name>
<dbReference type="OrthoDB" id="9773738at2"/>
<keyword evidence="4" id="KW-0862">Zinc</keyword>
<gene>
    <name evidence="7" type="ORF">C7I55_10605</name>
</gene>
<feature type="chain" id="PRO_5015108842" evidence="5">
    <location>
        <begin position="21"/>
        <end position="279"/>
    </location>
</feature>
<dbReference type="InterPro" id="IPR051013">
    <property type="entry name" value="MBL_superfamily_lactonases"/>
</dbReference>
<comment type="similarity">
    <text evidence="1">Belongs to the metallo-beta-lactamase superfamily.</text>
</comment>
<dbReference type="AlphaFoldDB" id="A0A2P7QSS7"/>
<organism evidence="7 8">
    <name type="scientific">Allosphingosinicella deserti</name>
    <dbReference type="NCBI Taxonomy" id="2116704"/>
    <lineage>
        <taxon>Bacteria</taxon>
        <taxon>Pseudomonadati</taxon>
        <taxon>Pseudomonadota</taxon>
        <taxon>Alphaproteobacteria</taxon>
        <taxon>Sphingomonadales</taxon>
        <taxon>Sphingomonadaceae</taxon>
        <taxon>Allosphingosinicella</taxon>
    </lineage>
</organism>
<dbReference type="InterPro" id="IPR001279">
    <property type="entry name" value="Metallo-B-lactamas"/>
</dbReference>
<dbReference type="Proteomes" id="UP000241167">
    <property type="component" value="Unassembled WGS sequence"/>
</dbReference>
<evidence type="ECO:0000256" key="2">
    <source>
        <dbReference type="ARBA" id="ARBA00022723"/>
    </source>
</evidence>
<protein>
    <submittedName>
        <fullName evidence="7">MBL fold metallo-hydrolase</fullName>
    </submittedName>
</protein>
<evidence type="ECO:0000256" key="5">
    <source>
        <dbReference type="SAM" id="SignalP"/>
    </source>
</evidence>
<feature type="domain" description="Metallo-beta-lactamase" evidence="6">
    <location>
        <begin position="64"/>
        <end position="263"/>
    </location>
</feature>
<dbReference type="EMBL" id="PXYI01000003">
    <property type="protein sequence ID" value="PSJ41019.1"/>
    <property type="molecule type" value="Genomic_DNA"/>
</dbReference>
<dbReference type="SUPFAM" id="SSF56281">
    <property type="entry name" value="Metallo-hydrolase/oxidoreductase"/>
    <property type="match status" value="1"/>
</dbReference>
<dbReference type="RefSeq" id="WP_106513208.1">
    <property type="nucleotide sequence ID" value="NZ_PXYI01000003.1"/>
</dbReference>
<keyword evidence="3 7" id="KW-0378">Hydrolase</keyword>
<evidence type="ECO:0000313" key="7">
    <source>
        <dbReference type="EMBL" id="PSJ41019.1"/>
    </source>
</evidence>
<reference evidence="7 8" key="1">
    <citation type="submission" date="2018-03" db="EMBL/GenBank/DDBJ databases">
        <title>The draft genome of Sphingosinicella sp. GL-C-18.</title>
        <authorList>
            <person name="Liu L."/>
            <person name="Li L."/>
            <person name="Liang L."/>
            <person name="Zhang X."/>
            <person name="Wang T."/>
        </authorList>
    </citation>
    <scope>NUCLEOTIDE SEQUENCE [LARGE SCALE GENOMIC DNA]</scope>
    <source>
        <strain evidence="7 8">GL-C-18</strain>
    </source>
</reference>
<dbReference type="GO" id="GO:0016787">
    <property type="term" value="F:hydrolase activity"/>
    <property type="evidence" value="ECO:0007669"/>
    <property type="project" value="UniProtKB-KW"/>
</dbReference>
<keyword evidence="8" id="KW-1185">Reference proteome</keyword>
<keyword evidence="2" id="KW-0479">Metal-binding</keyword>